<feature type="transmembrane region" description="Helical" evidence="6">
    <location>
        <begin position="431"/>
        <end position="453"/>
    </location>
</feature>
<dbReference type="PANTHER" id="PTHR30250">
    <property type="entry name" value="PST FAMILY PREDICTED COLANIC ACID TRANSPORTER"/>
    <property type="match status" value="1"/>
</dbReference>
<dbReference type="GO" id="GO:0005886">
    <property type="term" value="C:plasma membrane"/>
    <property type="evidence" value="ECO:0007669"/>
    <property type="project" value="UniProtKB-SubCell"/>
</dbReference>
<feature type="transmembrane region" description="Helical" evidence="6">
    <location>
        <begin position="465"/>
        <end position="485"/>
    </location>
</feature>
<dbReference type="InterPro" id="IPR002797">
    <property type="entry name" value="Polysacc_synth"/>
</dbReference>
<comment type="subcellular location">
    <subcellularLocation>
        <location evidence="1">Cell membrane</location>
        <topology evidence="1">Multi-pass membrane protein</topology>
    </subcellularLocation>
</comment>
<dbReference type="OrthoDB" id="8609648at2"/>
<dbReference type="RefSeq" id="WP_055275349.1">
    <property type="nucleotide sequence ID" value="NZ_CYZV01000004.1"/>
</dbReference>
<sequence length="517" mass="58678">MRTKKSAINMATALISQFIIILLGFVSRRVMIDSIGVEYLGINGLMNNILTILSLAESGIGTAMIYALYKPLADNDIPRIRALMSFYKNTYRLLAMFTAILGLSILPFLDFFMKDNTVENASIIYLMFLFSSVASYLYSYKVSMNNADQNKYLSTIFNTVTQILVLIIKVFILYLTENYILFLSIDIGSTLIKNIIFSRMMDKRYPYLKEKSKEKLDYQTRESLYINIKSLFLGKIGYILSTSSDNLVISSMISVKTVGLYSNYTTLTSSVSGFVGVFISSISASIGNLMAKESKDKVYQIYKISSFINFWLYGFSSICLFCLSEPFIALWLGEEYIMGKGVLILIVLNFLIGGLMSPIDSIKSAAGLYKPDRYIPIVAAIVNLILSVILVKYLGLSGIFIGTIVSTLLFSFWIKPMLVYKYIFKKNLLEYFIDIFLKLFAVMICGLVCWVIGEVVFESYTVLNLIGRLLVCLIIPNIVMILSTFKTEEFRYIYNTSIPIITRIKYFIVNKLKIQNN</sequence>
<feature type="transmembrane region" description="Helical" evidence="6">
    <location>
        <begin position="121"/>
        <end position="140"/>
    </location>
</feature>
<feature type="transmembrane region" description="Helical" evidence="6">
    <location>
        <begin position="374"/>
        <end position="393"/>
    </location>
</feature>
<evidence type="ECO:0000256" key="4">
    <source>
        <dbReference type="ARBA" id="ARBA00022989"/>
    </source>
</evidence>
<keyword evidence="2" id="KW-1003">Cell membrane</keyword>
<reference evidence="7 8" key="1">
    <citation type="submission" date="2015-09" db="EMBL/GenBank/DDBJ databases">
        <authorList>
            <consortium name="Pathogen Informatics"/>
        </authorList>
    </citation>
    <scope>NUCLEOTIDE SEQUENCE [LARGE SCALE GENOMIC DNA]</scope>
    <source>
        <strain evidence="7 8">2789STDY5834855</strain>
    </source>
</reference>
<feature type="transmembrane region" description="Helical" evidence="6">
    <location>
        <begin position="90"/>
        <end position="109"/>
    </location>
</feature>
<evidence type="ECO:0000313" key="7">
    <source>
        <dbReference type="EMBL" id="CUN71619.1"/>
    </source>
</evidence>
<dbReference type="Pfam" id="PF01943">
    <property type="entry name" value="Polysacc_synt"/>
    <property type="match status" value="1"/>
</dbReference>
<keyword evidence="5 6" id="KW-0472">Membrane</keyword>
<keyword evidence="4 6" id="KW-1133">Transmembrane helix</keyword>
<feature type="transmembrane region" description="Helical" evidence="6">
    <location>
        <begin position="7"/>
        <end position="26"/>
    </location>
</feature>
<proteinExistence type="predicted"/>
<organism evidence="7 8">
    <name type="scientific">Clostridium disporicum</name>
    <dbReference type="NCBI Taxonomy" id="84024"/>
    <lineage>
        <taxon>Bacteria</taxon>
        <taxon>Bacillati</taxon>
        <taxon>Bacillota</taxon>
        <taxon>Clostridia</taxon>
        <taxon>Eubacteriales</taxon>
        <taxon>Clostridiaceae</taxon>
        <taxon>Clostridium</taxon>
    </lineage>
</organism>
<evidence type="ECO:0000256" key="2">
    <source>
        <dbReference type="ARBA" id="ARBA00022475"/>
    </source>
</evidence>
<feature type="transmembrane region" description="Helical" evidence="6">
    <location>
        <begin position="152"/>
        <end position="174"/>
    </location>
</feature>
<feature type="transmembrane region" description="Helical" evidence="6">
    <location>
        <begin position="180"/>
        <end position="201"/>
    </location>
</feature>
<feature type="transmembrane region" description="Helical" evidence="6">
    <location>
        <begin position="399"/>
        <end position="419"/>
    </location>
</feature>
<dbReference type="AlphaFoldDB" id="A0A173Z7H0"/>
<dbReference type="InterPro" id="IPR050833">
    <property type="entry name" value="Poly_Biosynth_Transport"/>
</dbReference>
<accession>A0A173Z7H0</accession>
<dbReference type="Proteomes" id="UP000095558">
    <property type="component" value="Unassembled WGS sequence"/>
</dbReference>
<evidence type="ECO:0000256" key="3">
    <source>
        <dbReference type="ARBA" id="ARBA00022692"/>
    </source>
</evidence>
<protein>
    <submittedName>
        <fullName evidence="7">Flippase</fullName>
    </submittedName>
</protein>
<evidence type="ECO:0000313" key="8">
    <source>
        <dbReference type="Proteomes" id="UP000095558"/>
    </source>
</evidence>
<feature type="transmembrane region" description="Helical" evidence="6">
    <location>
        <begin position="46"/>
        <end position="69"/>
    </location>
</feature>
<feature type="transmembrane region" description="Helical" evidence="6">
    <location>
        <begin position="261"/>
        <end position="289"/>
    </location>
</feature>
<feature type="transmembrane region" description="Helical" evidence="6">
    <location>
        <begin position="310"/>
        <end position="331"/>
    </location>
</feature>
<name>A0A173Z7H0_9CLOT</name>
<dbReference type="EMBL" id="CYZV01000004">
    <property type="protein sequence ID" value="CUN71619.1"/>
    <property type="molecule type" value="Genomic_DNA"/>
</dbReference>
<gene>
    <name evidence="7" type="ORF">ERS852470_00562</name>
</gene>
<evidence type="ECO:0000256" key="1">
    <source>
        <dbReference type="ARBA" id="ARBA00004651"/>
    </source>
</evidence>
<keyword evidence="3 6" id="KW-0812">Transmembrane</keyword>
<feature type="transmembrane region" description="Helical" evidence="6">
    <location>
        <begin position="337"/>
        <end position="362"/>
    </location>
</feature>
<dbReference type="PANTHER" id="PTHR30250:SF26">
    <property type="entry name" value="PSMA PROTEIN"/>
    <property type="match status" value="1"/>
</dbReference>
<evidence type="ECO:0000256" key="6">
    <source>
        <dbReference type="SAM" id="Phobius"/>
    </source>
</evidence>
<evidence type="ECO:0000256" key="5">
    <source>
        <dbReference type="ARBA" id="ARBA00023136"/>
    </source>
</evidence>